<accession>A0AAE0GWX1</accession>
<dbReference type="PANTHER" id="PTHR36459">
    <property type="entry name" value="ORF"/>
    <property type="match status" value="1"/>
</dbReference>
<organism evidence="3 4">
    <name type="scientific">Cymbomonas tetramitiformis</name>
    <dbReference type="NCBI Taxonomy" id="36881"/>
    <lineage>
        <taxon>Eukaryota</taxon>
        <taxon>Viridiplantae</taxon>
        <taxon>Chlorophyta</taxon>
        <taxon>Pyramimonadophyceae</taxon>
        <taxon>Pyramimonadales</taxon>
        <taxon>Pyramimonadaceae</taxon>
        <taxon>Cymbomonas</taxon>
    </lineage>
</organism>
<name>A0AAE0GWX1_9CHLO</name>
<keyword evidence="2" id="KW-0812">Transmembrane</keyword>
<dbReference type="Proteomes" id="UP001190700">
    <property type="component" value="Unassembled WGS sequence"/>
</dbReference>
<sequence>MCKPGEGSADQADENIPGLVSAKAPGTPARRSLWEPVEHPVTNVLYAIIGVSSVVLWIIDCPLSTRPCSILFKPLTDSKKVQAFFGKLRLPYVWAERALTKIMFKDPGDTAHMRLLLYVWFVVVPFHVYLHYVYQWGYDLKTVGMMIALSTVNYGPSFATAKAFFGLIHLEGHAAWRGGLMKRPFWFLERSAEWMWTPIQGALPEGPRTFHVCMHHKYFNNLDDLTCTLFYDRASKKDFFLKFMPRMYVLRTLGFGMLYHFYLKKSWKNFKRQVVAMVWVYAQVALAALLQPTWLPVIHMLAMQLVYTMFYFVNEWGMHAFIDPLESNNPFLEKNTTILPDTNYQSEAYHLSHHAKNTSYAAKDKYKEQKFYEVEVNTDKNRRQYNCFSGMVYLDLFKKLMKADFDSLAEHLVLSKNVEMSHKEKVELLKRRTRKFDYRSYTQEFLESRGFYGPLMHVE</sequence>
<proteinExistence type="predicted"/>
<evidence type="ECO:0000313" key="3">
    <source>
        <dbReference type="EMBL" id="KAK3285690.1"/>
    </source>
</evidence>
<dbReference type="PANTHER" id="PTHR36459:SF1">
    <property type="entry name" value="FATTY ACID DESATURASE DOMAIN-CONTAINING PROTEIN-RELATED"/>
    <property type="match status" value="1"/>
</dbReference>
<keyword evidence="2" id="KW-0472">Membrane</keyword>
<keyword evidence="4" id="KW-1185">Reference proteome</keyword>
<evidence type="ECO:0000256" key="1">
    <source>
        <dbReference type="SAM" id="MobiDB-lite"/>
    </source>
</evidence>
<feature type="transmembrane region" description="Helical" evidence="2">
    <location>
        <begin position="115"/>
        <end position="134"/>
    </location>
</feature>
<comment type="caution">
    <text evidence="3">The sequence shown here is derived from an EMBL/GenBank/DDBJ whole genome shotgun (WGS) entry which is preliminary data.</text>
</comment>
<feature type="transmembrane region" description="Helical" evidence="2">
    <location>
        <begin position="44"/>
        <end position="63"/>
    </location>
</feature>
<dbReference type="EMBL" id="LGRX02001696">
    <property type="protein sequence ID" value="KAK3285690.1"/>
    <property type="molecule type" value="Genomic_DNA"/>
</dbReference>
<feature type="region of interest" description="Disordered" evidence="1">
    <location>
        <begin position="1"/>
        <end position="26"/>
    </location>
</feature>
<feature type="transmembrane region" description="Helical" evidence="2">
    <location>
        <begin position="274"/>
        <end position="291"/>
    </location>
</feature>
<evidence type="ECO:0008006" key="5">
    <source>
        <dbReference type="Google" id="ProtNLM"/>
    </source>
</evidence>
<dbReference type="AlphaFoldDB" id="A0AAE0GWX1"/>
<gene>
    <name evidence="3" type="ORF">CYMTET_6715</name>
</gene>
<keyword evidence="2" id="KW-1133">Transmembrane helix</keyword>
<reference evidence="3 4" key="1">
    <citation type="journal article" date="2015" name="Genome Biol. Evol.">
        <title>Comparative Genomics of a Bacterivorous Green Alga Reveals Evolutionary Causalities and Consequences of Phago-Mixotrophic Mode of Nutrition.</title>
        <authorList>
            <person name="Burns J.A."/>
            <person name="Paasch A."/>
            <person name="Narechania A."/>
            <person name="Kim E."/>
        </authorList>
    </citation>
    <scope>NUCLEOTIDE SEQUENCE [LARGE SCALE GENOMIC DNA]</scope>
    <source>
        <strain evidence="3 4">PLY_AMNH</strain>
    </source>
</reference>
<feature type="transmembrane region" description="Helical" evidence="2">
    <location>
        <begin position="243"/>
        <end position="262"/>
    </location>
</feature>
<evidence type="ECO:0000313" key="4">
    <source>
        <dbReference type="Proteomes" id="UP001190700"/>
    </source>
</evidence>
<evidence type="ECO:0000256" key="2">
    <source>
        <dbReference type="SAM" id="Phobius"/>
    </source>
</evidence>
<protein>
    <recommendedName>
        <fullName evidence="5">Fatty acid desaturase domain-containing protein</fullName>
    </recommendedName>
</protein>